<gene>
    <name evidence="2" type="ORF">FRIFI_2813</name>
</gene>
<accession>A0A2P2BVF5</accession>
<name>A0A2P2BVF5_9FIRM</name>
<evidence type="ECO:0000313" key="3">
    <source>
        <dbReference type="Proteomes" id="UP000245695"/>
    </source>
</evidence>
<keyword evidence="3" id="KW-1185">Reference proteome</keyword>
<sequence>MDAMGWQIGAVLFGVSALIIAIYIGRLLNETTKVVGKVYKIVDYNERHIHETIENVAAISKNTEEITDLVGKVAGIAKIFKFIKR</sequence>
<dbReference type="EMBL" id="LN650648">
    <property type="protein sequence ID" value="CEI74330.1"/>
    <property type="molecule type" value="Genomic_DNA"/>
</dbReference>
<evidence type="ECO:0000256" key="1">
    <source>
        <dbReference type="SAM" id="Phobius"/>
    </source>
</evidence>
<feature type="transmembrane region" description="Helical" evidence="1">
    <location>
        <begin position="6"/>
        <end position="24"/>
    </location>
</feature>
<dbReference type="RefSeq" id="WP_092921718.1">
    <property type="nucleotide sequence ID" value="NZ_FJTZ01000006.1"/>
</dbReference>
<dbReference type="AlphaFoldDB" id="A0A2P2BVF5"/>
<protein>
    <recommendedName>
        <fullName evidence="4">DUF948 domain-containing protein</fullName>
    </recommendedName>
</protein>
<dbReference type="KEGG" id="rhom:FRIFI_2813"/>
<keyword evidence="1" id="KW-1133">Transmembrane helix</keyword>
<organism evidence="2 3">
    <name type="scientific">Romboutsia hominis</name>
    <dbReference type="NCBI Taxonomy" id="1507512"/>
    <lineage>
        <taxon>Bacteria</taxon>
        <taxon>Bacillati</taxon>
        <taxon>Bacillota</taxon>
        <taxon>Clostridia</taxon>
        <taxon>Peptostreptococcales</taxon>
        <taxon>Peptostreptococcaceae</taxon>
        <taxon>Romboutsia</taxon>
    </lineage>
</organism>
<dbReference type="Proteomes" id="UP000245695">
    <property type="component" value="Chromosome 1"/>
</dbReference>
<reference evidence="2 3" key="1">
    <citation type="submission" date="2014-09" db="EMBL/GenBank/DDBJ databases">
        <authorList>
            <person name="Hornung B.V."/>
        </authorList>
    </citation>
    <scope>NUCLEOTIDE SEQUENCE [LARGE SCALE GENOMIC DNA]</scope>
    <source>
        <strain evidence="2 3">FRIFI</strain>
    </source>
</reference>
<evidence type="ECO:0000313" key="2">
    <source>
        <dbReference type="EMBL" id="CEI74330.1"/>
    </source>
</evidence>
<proteinExistence type="predicted"/>
<keyword evidence="1" id="KW-0472">Membrane</keyword>
<keyword evidence="1" id="KW-0812">Transmembrane</keyword>
<evidence type="ECO:0008006" key="4">
    <source>
        <dbReference type="Google" id="ProtNLM"/>
    </source>
</evidence>